<dbReference type="InterPro" id="IPR052972">
    <property type="entry name" value="Sacsin_chaperone_reg"/>
</dbReference>
<evidence type="ECO:0000256" key="5">
    <source>
        <dbReference type="SAM" id="Coils"/>
    </source>
</evidence>
<feature type="region of interest" description="Disordered" evidence="6">
    <location>
        <begin position="191"/>
        <end position="212"/>
    </location>
</feature>
<dbReference type="SUPFAM" id="SSF57850">
    <property type="entry name" value="RING/U-box"/>
    <property type="match status" value="1"/>
</dbReference>
<dbReference type="Pfam" id="PF25794">
    <property type="entry name" value="SACS"/>
    <property type="match status" value="3"/>
</dbReference>
<dbReference type="PROSITE" id="PS00518">
    <property type="entry name" value="ZF_RING_1"/>
    <property type="match status" value="1"/>
</dbReference>
<dbReference type="GO" id="GO:0008270">
    <property type="term" value="F:zinc ion binding"/>
    <property type="evidence" value="ECO:0007669"/>
    <property type="project" value="UniProtKB-KW"/>
</dbReference>
<keyword evidence="2 4" id="KW-0863">Zinc-finger</keyword>
<protein>
    <recommendedName>
        <fullName evidence="7">RING-type domain-containing protein</fullName>
    </recommendedName>
</protein>
<keyword evidence="3" id="KW-0862">Zinc</keyword>
<dbReference type="PANTHER" id="PTHR15600">
    <property type="entry name" value="SACSIN"/>
    <property type="match status" value="1"/>
</dbReference>
<feature type="coiled-coil region" evidence="5">
    <location>
        <begin position="6098"/>
        <end position="6125"/>
    </location>
</feature>
<feature type="region of interest" description="Disordered" evidence="6">
    <location>
        <begin position="2131"/>
        <end position="2150"/>
    </location>
</feature>
<evidence type="ECO:0000313" key="9">
    <source>
        <dbReference type="Proteomes" id="UP000232323"/>
    </source>
</evidence>
<comment type="caution">
    <text evidence="8">The sequence shown here is derived from an EMBL/GenBank/DDBJ whole genome shotgun (WGS) entry which is preliminary data.</text>
</comment>
<dbReference type="InterPro" id="IPR058210">
    <property type="entry name" value="SACS/Nov_dom"/>
</dbReference>
<evidence type="ECO:0000256" key="4">
    <source>
        <dbReference type="PROSITE-ProRule" id="PRU00175"/>
    </source>
</evidence>
<feature type="region of interest" description="Disordered" evidence="6">
    <location>
        <begin position="4856"/>
        <end position="4893"/>
    </location>
</feature>
<evidence type="ECO:0000256" key="1">
    <source>
        <dbReference type="ARBA" id="ARBA00022723"/>
    </source>
</evidence>
<evidence type="ECO:0000259" key="7">
    <source>
        <dbReference type="PROSITE" id="PS50089"/>
    </source>
</evidence>
<dbReference type="Proteomes" id="UP000232323">
    <property type="component" value="Unassembled WGS sequence"/>
</dbReference>
<dbReference type="OrthoDB" id="1262810at2759"/>
<dbReference type="InterPro" id="IPR017907">
    <property type="entry name" value="Znf_RING_CS"/>
</dbReference>
<accession>A0A250XN10</accession>
<feature type="compositionally biased region" description="Polar residues" evidence="6">
    <location>
        <begin position="2139"/>
        <end position="2150"/>
    </location>
</feature>
<dbReference type="NCBIfam" id="NF047352">
    <property type="entry name" value="P_loop_sacsin"/>
    <property type="match status" value="2"/>
</dbReference>
<feature type="region of interest" description="Disordered" evidence="6">
    <location>
        <begin position="3918"/>
        <end position="3983"/>
    </location>
</feature>
<dbReference type="EMBL" id="BEGY01000126">
    <property type="protein sequence ID" value="GAX84471.1"/>
    <property type="molecule type" value="Genomic_DNA"/>
</dbReference>
<gene>
    <name evidence="8" type="ORF">CEUSTIGMA_g11891.t1</name>
</gene>
<keyword evidence="1" id="KW-0479">Metal-binding</keyword>
<feature type="domain" description="RING-type" evidence="7">
    <location>
        <begin position="6142"/>
        <end position="6177"/>
    </location>
</feature>
<organism evidence="8 9">
    <name type="scientific">Chlamydomonas eustigma</name>
    <dbReference type="NCBI Taxonomy" id="1157962"/>
    <lineage>
        <taxon>Eukaryota</taxon>
        <taxon>Viridiplantae</taxon>
        <taxon>Chlorophyta</taxon>
        <taxon>core chlorophytes</taxon>
        <taxon>Chlorophyceae</taxon>
        <taxon>CS clade</taxon>
        <taxon>Chlamydomonadales</taxon>
        <taxon>Chlamydomonadaceae</taxon>
        <taxon>Chlamydomonas</taxon>
    </lineage>
</organism>
<keyword evidence="9" id="KW-1185">Reference proteome</keyword>
<name>A0A250XN10_9CHLO</name>
<evidence type="ECO:0000313" key="8">
    <source>
        <dbReference type="EMBL" id="GAX84471.1"/>
    </source>
</evidence>
<dbReference type="InterPro" id="IPR036890">
    <property type="entry name" value="HATPase_C_sf"/>
</dbReference>
<dbReference type="InterPro" id="IPR013083">
    <property type="entry name" value="Znf_RING/FYVE/PHD"/>
</dbReference>
<dbReference type="GO" id="GO:0030544">
    <property type="term" value="F:Hsp70 protein binding"/>
    <property type="evidence" value="ECO:0007669"/>
    <property type="project" value="TreeGrafter"/>
</dbReference>
<evidence type="ECO:0000256" key="6">
    <source>
        <dbReference type="SAM" id="MobiDB-lite"/>
    </source>
</evidence>
<feature type="compositionally biased region" description="Polar residues" evidence="6">
    <location>
        <begin position="3966"/>
        <end position="3983"/>
    </location>
</feature>
<dbReference type="PROSITE" id="PS50089">
    <property type="entry name" value="ZF_RING_2"/>
    <property type="match status" value="1"/>
</dbReference>
<sequence length="6187" mass="659659">MAEDNNLEVWTDFGQKVDLTARLREILINYPEGTSILKELVQNADDAKATGLAFCLDYRKHPSGSLLGPAMAQFQGPALLVYNNSVFSEQDFESISRIGDSVKRGQAGKTGRFGIGFNSIYHLTDVPSFISGRNLVIFDPHCKFIPNISSSNPGKKIDLVSHADAAMQFRDQLAPYQGAFGCNPLRLRLSSPSASQHSSSSGTSSSSAGGVGSSSSRFSAGVAQSTVASLGDSSMQGRATAWPATLFRFPLRTEAQAQVSTISKQSYDLAKAEHLLRSFKGEAQLMMLFLKSITSIQVYEWREEQAGPNLTFSCSVSNQSTGLQLERNLFSRVSASAMELLSSASSSTTSSSVETALDLNIPLTPAFSASALSKLRQGASSTFQLHLTVTDHTLLPPGPTSVPPASNIAPFKNAPSGTGTSVFSPAGASSTRRYLISQCFASGAAVDMALDMSRHLAVPLVPWGAVAADITSPHDSSSDSIAYGQAFCFLPLPAMDLGLPVHVNGFFELSSNRRDVWHGSDLTGAGAQRARWNVMLLEHAVAPAYAALLENAALILGPGREYDRLWPTSDVRSPWQAIIPKLFNLVSERPVAWSRSKGGCWLSPTGCLIPDECCLDATSLAHKHPQKRFPAEVMTVDSAVLAVEVSHPLSAGDLLRQGLERLGLPLLGLPDAVGAMMQLHMEHKLLKVTPAMARRALNTLTKQKGMQQNVVSSSQHSGKDSAAALPLSSYSVRLESATDVPALLMYCLSDLTPNGASDDPCIKQLVCIPLLPVLSGEVIEIQPRASTPSSGPSSTVFLADELELRIFKKHAPHLLLDTTYLDDTTTAKLTLLADSAALNLRLPEAETAAQLLIPLCLPKYSLQAVDRQMPLLKWSEDSSDPVEKETVLDKEWLQALWTWLARQPSGALKHCLKLPLIPVQGNNGMIPLVLKSDKSIAVLRFQGSLKASLQHYADSNEQHEEQLMAILKRLGCYEVDTHTFILPYQVLLQGHVHDLSALGVLEALHAVVQLRWERLQGEQDSVLGTGHQGGGMKNSGTESSAAASMLKDMLKGSDLKDRRLLRASVLTENALMSASSASQSKGKHLLSLLASLPLYELVMPSRDVAGTDGSYQAATGQAFYPSVHDTPAVVVYDSEVGLQAGNECVDLLGECFLEASGFNASPVLACYRKASRLESGKALSKSRTHEVRDAADFILAPKYIRFPSGSELEAKLIVKYLGVKELTACEMYTQHLLSLDLNSVPTSVRDEALIGMLQQLPVLSQIDQGFALKVKSISFLPNNKGVLLKPCQLYDPRNPDLVALLDPEACFPADVFCEELILQALQQLGLRTQPGTDTVIEAARYIEKLGIEADDAVKIGDMKGEDDQNMAVARGKALLAYLEVEAGRLMAQAAELMTNARQGQHGTHISQGQQQSGAAVAGGAKVNRGPASVMGRLGFGLLSRMTDAIGAAGEGLGKALAAVSGSDEANVYMTNHQNKQRGEEVEVVLQSFWSELSRLRWCPSLSQPPLLGLPWPHAARVSDNPFAEPAQTPDLERGGLSTPRMLRPASDMWLSSFCLGVLDGECRSSALAEGLGWSLPLKGGVLATQLLELGKLHSRVEDSQLARLLAGVVPHLYRVISELPEQEFEVAKVALLNSCCVWVGNGFAPSRMVAFKGSLDLSPWLFVIPSDLAPFKGLLEELGATPSFSAQQYVSVLNSMREAAGSTPLDDRHLPQAIAVVQALADLTVSGALTMLFVPDERGVLSPLNELAYNDAPWLSHGPLGGIMGPPGLDSGGAPAAGACGAASLSAIPGLKLVHPLISNLVAERVGVASLRRLLIARSSDALDLGAVPGSAAEAFGQSEALTTRLRHIIQDYPEGAGMMMELLQNADDAGATEVALCLDLNTYKADSTLGPNMSVWQGPAVLAFNNAVFSPQDFQNISHIGQDTKLSKPSSIGRFGLGFNCVYHFTDVPAFVSGDYLVTFDPHARYLPGVNPAQPGLKISFRHADLVSQFPDASAPFRVFGCTLRDHFPGTLFRFPLRTETTAAQSDIKSEPCSALHIKALFREFQAQLPGALIFLKNVTKVSVWIKDQQQLNMSRSSSLQAPIAQFINKELRSSHVSAMKQLSQLRHGELPCVVGVVELSLTIDSSSTLSNTTHSNAQTEPPISSTVSADTNQALGDLVLSPHLTPSSCSVVKEKWMVCNALGTGQALIAASSESSAGGSKMIPWIGLASRLDISPAVAAQHSAGSEMSIVTHGSSAHCQNGYAEHRETNKAGLSTSLATQGRAFCFLPLPVYTGLSVHVNAFFELSSNRRDIWYGDDMSGSGASRAHWNAALLSDALAPAYARLLLEMSGVEEMRLEVLYKHFPPSPASLQPPWSSLSASFYSSHLSSCPIIWTEAQGGKWLPPSKVLFSDGILRKSPALKAVLLTLGLPIASHTPMELEQLMLQLTPGAAVITPALVRAHLGRMQRSHQTAGGSLSTSGTSYRVLVAQKVGSDIGEISGRSDFASALLDLFAACGGASGSTSNCSVSATEQLDHHNLPLGHPEAACLLQKGMSPTSLLHASLLLEYVLSDVEITDDHDISKSRQDSSAVEAATDSSHPLTANAASVSWTPQNLLELNGLPLLPLSNGCLGEIKVKSEPANNTSEMNTQTQWVFCVETDLERAIISQASSKAAHGFCTATCVATGLPHGCLKQLRKLASSGLTNICPLSPATMDLFLLPLVLPASWQGKDLVEQWLVCMVEMHVIMVEMHAIMMGSQVLTEGGWTEGVTSALVQLGVLLLDAEVVLQPEQVVHTSLDNNSSDGVGRKVLDEGQTFMLNAVPNFLEGIVQPPTLKGILTAISAAASKSKGLGHVQKSVESASRPSASLSVSERRQLRAFMLQSKWFSASSDQEEGSASLSAQHSGLSPELLSAFKSLPIYEVHGGGGSGVTTLGSEIGERTGEDDANSIDTSALPKQSHLVCDSYETDATSVVFRSLLGDEGEELLLPPSDLGAQTVDPRLLSPCFLRLDSDKEEHIVEMWLGVKRMGFVEWGDKFLVKQASSSPIDAVAVIALQLVRHIHERIAEKRRPQQSPLKNHRGDDVSELIAAARRWPIFPSASGQLCCPCDMFHPNSQSLREVMHPSDHFPGAPFAGDSALLSVLTSLGMKTEVDLQVLYFAAKDISNRFETLQHQLSPGPLIITSNSAPPGRVPLAAGTTMEQLLGRSKKLLLLLEELCQGRQDSPGASNSGNEEDLVIWGQLRSLTWCPVMTHPPHPGLPWPSSQASSMSLAPPRLVRPPSDTWLVSATLYILTSTPGPCLCSRLGWDSPPRTAAVAAQLLALGEMHGEKKQGAGLLRCPGGDVSAASASSILEVRLALAAWPPLDLQNAMHDIYSCLDKAMQGSDGDLVQVSLEREGTPWVWVGPPPPHALEACEKSSRNAHAEARLSGSGTSAELQQGQTSVFVQQISAGTLLVSTECTALYCPEDLRPWLYPVPSKFHQYRRLLTSLGVSDHLTAQHYAVGMKRLAAAVDGQSLLHGMATISSGHSLMEAALMLAQGAAEAQYKFGRASSPMLLPDAEGYLMPASQLFFNDADWLETSEMRLAHPSLDHATAEALGVRSLRYHHEVDSSMTLALPCPAPQQIRDRLLQESRPCMSMLWELVELGDLLGAPRLHFVLDMRHHGTQSLLHPGLASHQGPALCVVMPGVTLGPDELSELMAPRSAAAATGAPLVVRGRAAAYGSLGLLGCFALSEVPQVISGSITMMWDPTGRILAQTAAEARPDAPPRAKQYKHAAHGSDLLTMFSDQYMGPWDFARLCEGLDIKDHVGALLLRLPLSQVALQQVSSSTLRTRAGINSSTGTSDVRNINSSRFDVFAEVQSCLQELQLQAGRTLLFLRRLQEITVNRLDGASCMPISELTQQGSHVTQHGSHVTATGVTDVSRQIMSGASDAKVLESKDMQETDNGGDETSSLHPRTLISLGDDSCTPSDLQDGKNGQGIPLMQASSGFERSPNKTSTTRSTLHQGMEVLYHASISAFDHAYPRLDPFPHRGSGYIGGGSNAFDSAPSKSHPAGGLPGFGKPGFGKQLLSATLGKVASVVNRAGSGESHVGQHSGRGISSQESAVVGSHLALLEVRVAGAGFKEAELERWLVSSCIVEPSPSSSPSNSLDIISSVAMLLSSSALADSSASVPIMANNNISSGTPAILTPHSATPLCGLFCPAPILSTTCDEMSPSQHEGVGHDTTNKGPPGACLGALPFLVAGQFYLNKSPQHGKHIMQAVVASGLSSSPSAAVVAPSATPHHMFPTAAAGVDTTSNAGSNLGLRSEAHDISARAASSTGLPEHVVLRSGHNMRALDAVAAAWVTAVQWLLVTGPEWMSRQQGAGAEAPSDNAVNQGMMRLLGNKAEVYSLMPGMASAGNMNDEMALYCLKKMYQLLSRLPTWLLRSGRLVGLTEGYFLSPDHVGHEVDTKQQHDIPGQKSGVQLDAARGGVIQQDQTQEALGPAALAFVLREVPVFQVPWQVKHTLSAAGLIEGTERCVTPSLVRHLLRIFFSSKKHLLTTAAHNQDQNPGNPGNIHLPYFTAAMRSSGSVKQLQMPLTSVEAVELLKYCCSDLRSTSSVQAAVQPQQRTLHNSQLQPGSSSVMDQLNGLVSSVARALDSNMNQSPRRHGQGGPNAANSLGLAWMPPLGLLDPFISREQPSVEAGSGNNAFSAAFDIGTAAMAAAVSQVLGGGAGATDEGSELGSGWQVAASNGGRGAVSTTATDSAVGADSSNALLPRQILATSVMDLDKVTDLRGLPVPTTAGTLVALGSRDLRLFPSQCGLNPAALLPLEAGYEIMHYDAVQALGDMVKRASFRRELSLSLYTPKTLSKQLKDVLPLHWYRPDVKEPDFSTSHQFEREHQQAPSFTHLGGQGQKHATSSPTPVFEAPGPGSRGIASIHCIVGVPWDEGESEGPSKLWLEGVWSMLIGLLEAGPSWESRQMDLSDLDAWPLLPTLGGHLVWISLRNLVLCLPDTAEVTQGLPPPWDVVVPALMKAGVPFLHPHFLHKIQHILGPVMDFKGPDITSRIISKMTSCGAVLGVSNRAYLSHPPQLNEGSVAASPSCCLFTDNWSTEEKEAVFDLLTRHPPGGPATQPIKDMLSSLPIYPLLLLPQPMTTMLREEASEGASNSACNRIALIPIRNSTSSAGGYGSCPSRVQQQLPGVVESLPLEVSSRLLSHQPHYEALFGLVGVPVLDEAKLLANFVIPNLQALPDQSQALVLTKVLKEWRTFKASSPELVASLRSCPFVLNGDGSHLLAEQLYDPTQPLLARVFKGKPVFPAEQYSYPAWLEVLKDIGLVHQLDVATFLAAAKQVEEQGKELGSGHLSPAEQSEILGMADALITYLRDHSHTLLGREFLTTLNQMAVVPATLGLPGSCMERQVLTSYSEAASSKDWPLIWSTMPYVAANRLPPPGASAHIRLRSPPPLSAVLSHIKKIGLDGGEELLGSWPSSAGAVESTFGVILDHLSKEGLSQQQIEDLRYVSLVPVANASRLAAPSCICLRLSTDLTPFAYEVPSSLSSHMPLLRSLGAKDEMPLQALLESLHTMKAQIKGGALNANECLSVIRLLQYISAPAAPTHAAVGVLSEAVDTASKGGTLRATPSTTAAKRTPADLAFLKEARANGQLLVLTSACRLVQASQAVLVEAGGGRLLGRMTPGMLTLVHPQVPAHVALWLGCLRLSDVVNETLRPDQTLNHLLEVQGITVLQAKSAIQNADFVRAAYSIVNSHAPLLRGMPVLSFQQVATALRSAASRLVFVEELSTRVTAAGNQATLMGGSSSRCYEFSCSQTGQLYIARPPAGLSLSWLLSNALSKALGSPGVTLPLQPFLDAALNGQEQDGVLQPVVLPGGYDADLERAGQVGQLGAPLLSADVQLLQLKPLRRYCAGEVVAVNRTHVASLQVLPASQQAHAAAASAAAADAAEKRLTQAADAAGRREDPGRHIPLSAIDVGVHMVYARVAAHCGPKEGETVYYVPLEAMSSSSTDDVKYLLSSQVYSFMTSTSKLSSQGEVVPDGNSRLLGGPLMEEASASADVDTKGGNREAQSGVASMPFQKIPAKSSAHNSSSHLQVAGSAHLIGAVKDLLSAAGLPLDLERAQLLQQAATLKESLSQAQQQLVKITAESSRTQALVESAQQAWQCKVCFASEVDCCFSSCGHLFCSRCADSLRGRCAACRKQGQIIKVFK</sequence>
<dbReference type="SUPFAM" id="SSF55874">
    <property type="entry name" value="ATPase domain of HSP90 chaperone/DNA topoisomerase II/histidine kinase"/>
    <property type="match status" value="2"/>
</dbReference>
<evidence type="ECO:0000256" key="2">
    <source>
        <dbReference type="ARBA" id="ARBA00022771"/>
    </source>
</evidence>
<evidence type="ECO:0000256" key="3">
    <source>
        <dbReference type="ARBA" id="ARBA00022833"/>
    </source>
</evidence>
<reference evidence="8 9" key="1">
    <citation type="submission" date="2017-08" db="EMBL/GenBank/DDBJ databases">
        <title>Acidophilic green algal genome provides insights into adaptation to an acidic environment.</title>
        <authorList>
            <person name="Hirooka S."/>
            <person name="Hirose Y."/>
            <person name="Kanesaki Y."/>
            <person name="Higuchi S."/>
            <person name="Fujiwara T."/>
            <person name="Onuma R."/>
            <person name="Era A."/>
            <person name="Ohbayashi R."/>
            <person name="Uzuka A."/>
            <person name="Nozaki H."/>
            <person name="Yoshikawa H."/>
            <person name="Miyagishima S.Y."/>
        </authorList>
    </citation>
    <scope>NUCLEOTIDE SEQUENCE [LARGE SCALE GENOMIC DNA]</scope>
    <source>
        <strain evidence="8 9">NIES-2499</strain>
    </source>
</reference>
<keyword evidence="5" id="KW-0175">Coiled coil</keyword>
<dbReference type="InterPro" id="IPR001841">
    <property type="entry name" value="Znf_RING"/>
</dbReference>
<feature type="compositionally biased region" description="Basic and acidic residues" evidence="6">
    <location>
        <begin position="4856"/>
        <end position="4866"/>
    </location>
</feature>
<dbReference type="Gene3D" id="3.30.40.10">
    <property type="entry name" value="Zinc/RING finger domain, C3HC4 (zinc finger)"/>
    <property type="match status" value="1"/>
</dbReference>
<dbReference type="STRING" id="1157962.A0A250XN10"/>
<dbReference type="PANTHER" id="PTHR15600:SF42">
    <property type="entry name" value="SACSIN"/>
    <property type="match status" value="1"/>
</dbReference>
<proteinExistence type="predicted"/>